<name>A0A5B9GK24_9PROT</name>
<evidence type="ECO:0000313" key="3">
    <source>
        <dbReference type="Proteomes" id="UP000287027"/>
    </source>
</evidence>
<keyword evidence="1" id="KW-0812">Transmembrane</keyword>
<feature type="transmembrane region" description="Helical" evidence="1">
    <location>
        <begin position="147"/>
        <end position="168"/>
    </location>
</feature>
<keyword evidence="1" id="KW-0472">Membrane</keyword>
<dbReference type="PANTHER" id="PTHR34989:SF1">
    <property type="entry name" value="PROTEIN HDED"/>
    <property type="match status" value="1"/>
</dbReference>
<feature type="transmembrane region" description="Helical" evidence="1">
    <location>
        <begin position="175"/>
        <end position="196"/>
    </location>
</feature>
<dbReference type="EMBL" id="CP042808">
    <property type="protein sequence ID" value="QEE85076.1"/>
    <property type="molecule type" value="Genomic_DNA"/>
</dbReference>
<feature type="transmembrane region" description="Helical" evidence="1">
    <location>
        <begin position="118"/>
        <end position="141"/>
    </location>
</feature>
<gene>
    <name evidence="2" type="ORF">EOV40_004750</name>
</gene>
<dbReference type="Proteomes" id="UP000287027">
    <property type="component" value="Chromosome"/>
</dbReference>
<keyword evidence="1" id="KW-1133">Transmembrane helix</keyword>
<feature type="transmembrane region" description="Helical" evidence="1">
    <location>
        <begin position="66"/>
        <end position="86"/>
    </location>
</feature>
<feature type="transmembrane region" description="Helical" evidence="1">
    <location>
        <begin position="38"/>
        <end position="59"/>
    </location>
</feature>
<sequence length="213" mass="22446">MSTFSVALSAILQCIVVPSVHKIEKKGLLSMPFAKKWGLFVALGLALIVLGFIACIDAVSVTLASTIFIGALLIVAGIMQVVHAFAVRDWGGFIFSLLCGLLYAAGGYLLIEEPATGSVAITIFVSACFVVVGVLRCVLALQARGMPGWVIILGSGLISLLVGLCLYFTLPWSGLWLIGTFVGAELIVSGISWLQIGLALRQSNSLPPPITRL</sequence>
<dbReference type="KEGG" id="aoy:EOV40_004750"/>
<dbReference type="PANTHER" id="PTHR34989">
    <property type="entry name" value="PROTEIN HDED"/>
    <property type="match status" value="1"/>
</dbReference>
<dbReference type="GO" id="GO:0005886">
    <property type="term" value="C:plasma membrane"/>
    <property type="evidence" value="ECO:0007669"/>
    <property type="project" value="TreeGrafter"/>
</dbReference>
<reference evidence="2 3" key="1">
    <citation type="submission" date="2019-08" db="EMBL/GenBank/DDBJ databases">
        <title>Acetobacter oryzioeni sp. nov., isolated from Korean rice wine vinegar.</title>
        <authorList>
            <person name="Baek J.H."/>
            <person name="Kim K.H."/>
            <person name="Jeon C.O."/>
            <person name="Han D.M."/>
        </authorList>
    </citation>
    <scope>NUCLEOTIDE SEQUENCE [LARGE SCALE GENOMIC DNA]</scope>
    <source>
        <strain evidence="2 3">B6</strain>
    </source>
</reference>
<dbReference type="Pfam" id="PF03729">
    <property type="entry name" value="DUF308"/>
    <property type="match status" value="2"/>
</dbReference>
<keyword evidence="3" id="KW-1185">Reference proteome</keyword>
<dbReference type="InterPro" id="IPR005325">
    <property type="entry name" value="DUF308_memb"/>
</dbReference>
<accession>A0A5B9GK24</accession>
<evidence type="ECO:0000313" key="2">
    <source>
        <dbReference type="EMBL" id="QEE85076.1"/>
    </source>
</evidence>
<protein>
    <submittedName>
        <fullName evidence="2">HdeD family acid-resistance protein</fullName>
    </submittedName>
</protein>
<evidence type="ECO:0000256" key="1">
    <source>
        <dbReference type="SAM" id="Phobius"/>
    </source>
</evidence>
<proteinExistence type="predicted"/>
<dbReference type="AlphaFoldDB" id="A0A5B9GK24"/>
<dbReference type="InterPro" id="IPR052712">
    <property type="entry name" value="Acid_resist_chaperone_HdeD"/>
</dbReference>
<feature type="transmembrane region" description="Helical" evidence="1">
    <location>
        <begin position="92"/>
        <end position="111"/>
    </location>
</feature>
<organism evidence="2 3">
    <name type="scientific">Acetobacter oryzoeni</name>
    <dbReference type="NCBI Taxonomy" id="2500548"/>
    <lineage>
        <taxon>Bacteria</taxon>
        <taxon>Pseudomonadati</taxon>
        <taxon>Pseudomonadota</taxon>
        <taxon>Alphaproteobacteria</taxon>
        <taxon>Acetobacterales</taxon>
        <taxon>Acetobacteraceae</taxon>
        <taxon>Acetobacter</taxon>
    </lineage>
</organism>